<dbReference type="PANTHER" id="PTHR37957:SF1">
    <property type="entry name" value="PHYTASE-LIKE DOMAIN-CONTAINING PROTEIN"/>
    <property type="match status" value="1"/>
</dbReference>
<dbReference type="PANTHER" id="PTHR37957">
    <property type="entry name" value="BLR7070 PROTEIN"/>
    <property type="match status" value="1"/>
</dbReference>
<keyword evidence="2" id="KW-0472">Membrane</keyword>
<reference evidence="4 5" key="1">
    <citation type="submission" date="2017-07" db="EMBL/GenBank/DDBJ databases">
        <title>Elstera cyanobacteriorum sp. nov., a novel bacterium isolated from cyanobacterial aggregates in a eutrophic lake.</title>
        <authorList>
            <person name="Cai H."/>
        </authorList>
    </citation>
    <scope>NUCLEOTIDE SEQUENCE [LARGE SCALE GENOMIC DNA]</scope>
    <source>
        <strain evidence="4 5">TH019</strain>
    </source>
</reference>
<keyword evidence="2" id="KW-1133">Transmembrane helix</keyword>
<protein>
    <recommendedName>
        <fullName evidence="3">Phytase-like domain-containing protein</fullName>
    </recommendedName>
</protein>
<sequence length="525" mass="56581">MADERIGGTRAGIPSQSGNIGNRLHQLQAGDGRLRLGSGRRRKQHAPIVVRPRPHGKGGMPVRLSYSPARTRRFLAKTVSRRRNIMRLLSLAALLGGLSLAALAQAQAPQTAPKVDITVFTSTDPALKDAPYTLRTSTKEMSLTIGIGSGAFRRQGDAPFRFFTLSDRGPNIACGDLDGYGANKDELCKEAPKNGRVYPRPGYSPSFYQVELDPATKTFKLVGVTPAKTKSGKPTSGLLNPLTVASTEIPLDGTGKKLEQDPNGVDMEGLAVLKDGTMWVGDENGPSLMQFDAEGRLQRRLVPTGTEKDYAAADYETIGALPAILTKRSLNRGIESLSISPDETHLYFLLQNPLANPDAKTYQAATNARLYKMERVSGKIVGEWVYPMDPVATYPGEKSPNNSTVRISEIMALSGDRLVVLERTEKTTRLYEVALTADGNILGSAWDDVATTPSLEATPSDAPAVKALKKTIRFDTAAYPEAPVKLEGMALAGDGRLMLINDDDFGIDGATTKILLIDGTGIRMN</sequence>
<feature type="region of interest" description="Disordered" evidence="1">
    <location>
        <begin position="1"/>
        <end position="23"/>
    </location>
</feature>
<comment type="caution">
    <text evidence="4">The sequence shown here is derived from an EMBL/GenBank/DDBJ whole genome shotgun (WGS) entry which is preliminary data.</text>
</comment>
<dbReference type="Pfam" id="PF13449">
    <property type="entry name" value="Phytase-like"/>
    <property type="match status" value="1"/>
</dbReference>
<evidence type="ECO:0000256" key="1">
    <source>
        <dbReference type="SAM" id="MobiDB-lite"/>
    </source>
</evidence>
<dbReference type="InterPro" id="IPR027372">
    <property type="entry name" value="Phytase-like_dom"/>
</dbReference>
<evidence type="ECO:0000256" key="2">
    <source>
        <dbReference type="SAM" id="Phobius"/>
    </source>
</evidence>
<accession>A0A255XTQ5</accession>
<dbReference type="AlphaFoldDB" id="A0A255XTQ5"/>
<proteinExistence type="predicted"/>
<evidence type="ECO:0000313" key="4">
    <source>
        <dbReference type="EMBL" id="OYQ20387.1"/>
    </source>
</evidence>
<evidence type="ECO:0000259" key="3">
    <source>
        <dbReference type="Pfam" id="PF13449"/>
    </source>
</evidence>
<dbReference type="SUPFAM" id="SSF101898">
    <property type="entry name" value="NHL repeat"/>
    <property type="match status" value="1"/>
</dbReference>
<feature type="domain" description="Phytase-like" evidence="3">
    <location>
        <begin position="204"/>
        <end position="505"/>
    </location>
</feature>
<organism evidence="4 5">
    <name type="scientific">Elstera cyanobacteriorum</name>
    <dbReference type="NCBI Taxonomy" id="2022747"/>
    <lineage>
        <taxon>Bacteria</taxon>
        <taxon>Pseudomonadati</taxon>
        <taxon>Pseudomonadota</taxon>
        <taxon>Alphaproteobacteria</taxon>
        <taxon>Rhodospirillales</taxon>
        <taxon>Rhodospirillaceae</taxon>
        <taxon>Elstera</taxon>
    </lineage>
</organism>
<keyword evidence="5" id="KW-1185">Reference proteome</keyword>
<gene>
    <name evidence="4" type="ORF">CHR90_04770</name>
</gene>
<dbReference type="OrthoDB" id="384721at2"/>
<name>A0A255XTQ5_9PROT</name>
<dbReference type="Proteomes" id="UP000216361">
    <property type="component" value="Unassembled WGS sequence"/>
</dbReference>
<dbReference type="EMBL" id="NOXS01000028">
    <property type="protein sequence ID" value="OYQ20387.1"/>
    <property type="molecule type" value="Genomic_DNA"/>
</dbReference>
<keyword evidence="2" id="KW-0812">Transmembrane</keyword>
<feature type="transmembrane region" description="Helical" evidence="2">
    <location>
        <begin position="85"/>
        <end position="104"/>
    </location>
</feature>
<evidence type="ECO:0000313" key="5">
    <source>
        <dbReference type="Proteomes" id="UP000216361"/>
    </source>
</evidence>